<dbReference type="EMBL" id="VXBV01006013">
    <property type="protein sequence ID" value="NXO98075.1"/>
    <property type="molecule type" value="Genomic_DNA"/>
</dbReference>
<evidence type="ECO:0000313" key="2">
    <source>
        <dbReference type="Proteomes" id="UP000536092"/>
    </source>
</evidence>
<feature type="non-terminal residue" evidence="1">
    <location>
        <position position="1"/>
    </location>
</feature>
<name>A0A7L1WJU1_9PASS</name>
<keyword evidence="2" id="KW-1185">Reference proteome</keyword>
<comment type="caution">
    <text evidence="1">The sequence shown here is derived from an EMBL/GenBank/DDBJ whole genome shotgun (WGS) entry which is preliminary data.</text>
</comment>
<protein>
    <submittedName>
        <fullName evidence="1">ENR1 protein</fullName>
    </submittedName>
</protein>
<proteinExistence type="predicted"/>
<gene>
    <name evidence="1" type="primary">Erv31_1</name>
    <name evidence="1" type="ORF">CERBRA_R15165</name>
</gene>
<accession>A0A7L1WJU1</accession>
<feature type="non-terminal residue" evidence="1">
    <location>
        <position position="86"/>
    </location>
</feature>
<sequence>AEKILCWKNHKGANPYTEISELKSFWANPGESSTAWKAPDGLFWISDKRAYNVLPKTWKGSCTIGTIQPAFFLLPQGKEKNLGVPL</sequence>
<organism evidence="1 2">
    <name type="scientific">Certhia brachydactyla</name>
    <name type="common">short-toed tree-creeper</name>
    <dbReference type="NCBI Taxonomy" id="73330"/>
    <lineage>
        <taxon>Eukaryota</taxon>
        <taxon>Metazoa</taxon>
        <taxon>Chordata</taxon>
        <taxon>Craniata</taxon>
        <taxon>Vertebrata</taxon>
        <taxon>Euteleostomi</taxon>
        <taxon>Archelosauria</taxon>
        <taxon>Archosauria</taxon>
        <taxon>Dinosauria</taxon>
        <taxon>Saurischia</taxon>
        <taxon>Theropoda</taxon>
        <taxon>Coelurosauria</taxon>
        <taxon>Aves</taxon>
        <taxon>Neognathae</taxon>
        <taxon>Neoaves</taxon>
        <taxon>Telluraves</taxon>
        <taxon>Australaves</taxon>
        <taxon>Passeriformes</taxon>
        <taxon>Certhiidae</taxon>
        <taxon>Certhiinae</taxon>
        <taxon>Certhia</taxon>
    </lineage>
</organism>
<dbReference type="OrthoDB" id="9950230at2759"/>
<dbReference type="Proteomes" id="UP000536092">
    <property type="component" value="Unassembled WGS sequence"/>
</dbReference>
<reference evidence="1 2" key="1">
    <citation type="submission" date="2019-09" db="EMBL/GenBank/DDBJ databases">
        <title>Bird 10,000 Genomes (B10K) Project - Family phase.</title>
        <authorList>
            <person name="Zhang G."/>
        </authorList>
    </citation>
    <scope>NUCLEOTIDE SEQUENCE [LARGE SCALE GENOMIC DNA]</scope>
    <source>
        <strain evidence="1">B10K-DU-002-20</strain>
        <tissue evidence="1">Muscle</tissue>
    </source>
</reference>
<evidence type="ECO:0000313" key="1">
    <source>
        <dbReference type="EMBL" id="NXO98075.1"/>
    </source>
</evidence>
<dbReference type="AlphaFoldDB" id="A0A7L1WJU1"/>